<feature type="binding site" evidence="8">
    <location>
        <position position="293"/>
    </location>
    <ligand>
        <name>Mn(2+)</name>
        <dbReference type="ChEBI" id="CHEBI:29035"/>
    </ligand>
</feature>
<keyword evidence="3 9" id="KW-0812">Transmembrane</keyword>
<dbReference type="PANTHER" id="PTHR47371:SF3">
    <property type="entry name" value="PHOSPHOGLYCEROL TRANSFERASE I"/>
    <property type="match status" value="1"/>
</dbReference>
<dbReference type="PIRSF" id="PIRSF005091">
    <property type="entry name" value="Mmb_sulf_HI1246"/>
    <property type="match status" value="1"/>
</dbReference>
<feature type="domain" description="Sulfatase N-terminal" evidence="10">
    <location>
        <begin position="286"/>
        <end position="553"/>
    </location>
</feature>
<dbReference type="InterPro" id="IPR000917">
    <property type="entry name" value="Sulfatase_N"/>
</dbReference>
<keyword evidence="5 9" id="KW-0472">Membrane</keyword>
<feature type="binding site" evidence="8">
    <location>
        <position position="503"/>
    </location>
    <ligand>
        <name>Mn(2+)</name>
        <dbReference type="ChEBI" id="CHEBI:29035"/>
    </ligand>
</feature>
<dbReference type="GO" id="GO:0005886">
    <property type="term" value="C:plasma membrane"/>
    <property type="evidence" value="ECO:0007669"/>
    <property type="project" value="UniProtKB-SubCell"/>
</dbReference>
<keyword evidence="2" id="KW-1003">Cell membrane</keyword>
<evidence type="ECO:0000256" key="3">
    <source>
        <dbReference type="ARBA" id="ARBA00022692"/>
    </source>
</evidence>
<evidence type="ECO:0000256" key="4">
    <source>
        <dbReference type="ARBA" id="ARBA00022989"/>
    </source>
</evidence>
<accession>A0A2Z2NUA4</accession>
<feature type="transmembrane region" description="Helical" evidence="9">
    <location>
        <begin position="82"/>
        <end position="103"/>
    </location>
</feature>
<dbReference type="AlphaFoldDB" id="A0A2Z2NUA4"/>
<sequence length="668" mass="73801">MGNISNILNNLRPFALMIVSILLLLSISRLALISLWYSRVEQSNAFGFILGQGLRFDAVLLGMLLVPLVLLMPLLSTSSLMFPAWRMVLIIYATLTFSLIAFMEMSTPAFAEQFDARPNILFFEYFEHPKEIFATLWGAYRGQLLLGIPSVLALGWCAQLVVKKSMQAAVPLSPFVAMPLAFVLLLICVMAARSTLAHRAVNPSTVARTNDALINDLALNSTYSVAYAAYEMRHEEQGGARYGNMSDEDALAIVRRESHIPESAFVDEYTTWHEAGAGNAKARPLNLVIILQESLGAEFVGSMGGLDLTPNIDALREEGLSFDRLYATGTRSVRGIEAVTTGFLPTPSRSVVKLSKSQRNFFTLGQMLKEQGYDTSFIYGGEAHFDNMRRFFVNNGFDTIIDEKDYIDPVFTGSWGVSDEDLLTKAHQTFEAMGDKPFFSLVFSSSNHTPFEYPDGRIEPFDKEKQTVNNAVKYADYAVGEFFAKARQSSYWDNTVFLVVADHNSRVHGADLVPINGFHIPAVVLGSSIKPQHYNKVASQSDLPPTLLSLIGIQGLNPMPGRDLTQLADDVPGRAIMQFNAIQAYMEDDEVVILQKGMDPQCFTFNGTHLVDERQPDSRISNIAVAHSSWASATYENGRYKSLLANSADTGDNHDVLAEAGLTPALEK</sequence>
<evidence type="ECO:0000256" key="5">
    <source>
        <dbReference type="ARBA" id="ARBA00023136"/>
    </source>
</evidence>
<dbReference type="SUPFAM" id="SSF53649">
    <property type="entry name" value="Alkaline phosphatase-like"/>
    <property type="match status" value="1"/>
</dbReference>
<evidence type="ECO:0000256" key="7">
    <source>
        <dbReference type="PIRSR" id="PIRSR005091-2"/>
    </source>
</evidence>
<proteinExistence type="predicted"/>
<dbReference type="EMBL" id="CP018632">
    <property type="protein sequence ID" value="ASJ72340.1"/>
    <property type="molecule type" value="Genomic_DNA"/>
</dbReference>
<dbReference type="RefSeq" id="WP_205738002.1">
    <property type="nucleotide sequence ID" value="NZ_CP018632.1"/>
</dbReference>
<comment type="subcellular location">
    <subcellularLocation>
        <location evidence="1">Cell membrane</location>
        <topology evidence="1">Multi-pass membrane protein</topology>
    </subcellularLocation>
</comment>
<protein>
    <submittedName>
        <fullName evidence="11">Lipoteichoic acid synthase 2</fullName>
    </submittedName>
</protein>
<feature type="transmembrane region" description="Helical" evidence="9">
    <location>
        <begin position="144"/>
        <end position="162"/>
    </location>
</feature>
<dbReference type="PANTHER" id="PTHR47371">
    <property type="entry name" value="LIPOTEICHOIC ACID SYNTHASE"/>
    <property type="match status" value="1"/>
</dbReference>
<name>A0A2Z2NUA4_9GAMM</name>
<gene>
    <name evidence="11" type="primary">ltaS2</name>
    <name evidence="11" type="ORF">IMCC3135_11250</name>
</gene>
<dbReference type="Gene3D" id="3.40.720.10">
    <property type="entry name" value="Alkaline Phosphatase, subunit A"/>
    <property type="match status" value="1"/>
</dbReference>
<reference evidence="11 12" key="1">
    <citation type="submission" date="2016-12" db="EMBL/GenBank/DDBJ databases">
        <authorList>
            <person name="Song W.-J."/>
            <person name="Kurnit D.M."/>
        </authorList>
    </citation>
    <scope>NUCLEOTIDE SEQUENCE [LARGE SCALE GENOMIC DNA]</scope>
    <source>
        <strain evidence="11 12">IMCC3135</strain>
    </source>
</reference>
<dbReference type="CDD" id="cd16015">
    <property type="entry name" value="LTA_synthase"/>
    <property type="match status" value="1"/>
</dbReference>
<keyword evidence="7" id="KW-0479">Metal-binding</keyword>
<feature type="transmembrane region" description="Helical" evidence="9">
    <location>
        <begin position="58"/>
        <end position="76"/>
    </location>
</feature>
<feature type="active site" evidence="6">
    <location>
        <position position="332"/>
    </location>
</feature>
<keyword evidence="7" id="KW-0464">Manganese</keyword>
<evidence type="ECO:0000256" key="6">
    <source>
        <dbReference type="PIRSR" id="PIRSR005091-1"/>
    </source>
</evidence>
<dbReference type="Gene3D" id="3.30.1120.80">
    <property type="match status" value="1"/>
</dbReference>
<dbReference type="InterPro" id="IPR050448">
    <property type="entry name" value="OpgB/LTA_synthase_biosynth"/>
</dbReference>
<evidence type="ECO:0000256" key="1">
    <source>
        <dbReference type="ARBA" id="ARBA00004651"/>
    </source>
</evidence>
<evidence type="ECO:0000256" key="8">
    <source>
        <dbReference type="PIRSR" id="PIRSR005091-3"/>
    </source>
</evidence>
<evidence type="ECO:0000313" key="12">
    <source>
        <dbReference type="Proteomes" id="UP000250079"/>
    </source>
</evidence>
<evidence type="ECO:0000259" key="10">
    <source>
        <dbReference type="Pfam" id="PF00884"/>
    </source>
</evidence>
<dbReference type="InterPro" id="IPR017850">
    <property type="entry name" value="Alkaline_phosphatase_core_sf"/>
</dbReference>
<feature type="binding site" evidence="8">
    <location>
        <position position="502"/>
    </location>
    <ligand>
        <name>Mn(2+)</name>
        <dbReference type="ChEBI" id="CHEBI:29035"/>
    </ligand>
</feature>
<dbReference type="GO" id="GO:0046872">
    <property type="term" value="F:metal ion binding"/>
    <property type="evidence" value="ECO:0007669"/>
    <property type="project" value="UniProtKB-KW"/>
</dbReference>
<dbReference type="KEGG" id="gai:IMCC3135_11250"/>
<dbReference type="Pfam" id="PF00884">
    <property type="entry name" value="Sulfatase"/>
    <property type="match status" value="1"/>
</dbReference>
<organism evidence="11 12">
    <name type="scientific">Granulosicoccus antarcticus IMCC3135</name>
    <dbReference type="NCBI Taxonomy" id="1192854"/>
    <lineage>
        <taxon>Bacteria</taxon>
        <taxon>Pseudomonadati</taxon>
        <taxon>Pseudomonadota</taxon>
        <taxon>Gammaproteobacteria</taxon>
        <taxon>Chromatiales</taxon>
        <taxon>Granulosicoccaceae</taxon>
        <taxon>Granulosicoccus</taxon>
    </lineage>
</organism>
<dbReference type="Proteomes" id="UP000250079">
    <property type="component" value="Chromosome"/>
</dbReference>
<evidence type="ECO:0000256" key="2">
    <source>
        <dbReference type="ARBA" id="ARBA00022475"/>
    </source>
</evidence>
<evidence type="ECO:0000313" key="11">
    <source>
        <dbReference type="EMBL" id="ASJ72340.1"/>
    </source>
</evidence>
<feature type="transmembrane region" description="Helical" evidence="9">
    <location>
        <begin position="14"/>
        <end position="37"/>
    </location>
</feature>
<keyword evidence="4 9" id="KW-1133">Transmembrane helix</keyword>
<keyword evidence="12" id="KW-1185">Reference proteome</keyword>
<feature type="binding site" evidence="7">
    <location>
        <position position="448"/>
    </location>
    <ligand>
        <name>substrate</name>
    </ligand>
</feature>
<evidence type="ECO:0000256" key="9">
    <source>
        <dbReference type="SAM" id="Phobius"/>
    </source>
</evidence>
<dbReference type="InterPro" id="IPR012160">
    <property type="entry name" value="LtaS-like"/>
</dbReference>
<feature type="transmembrane region" description="Helical" evidence="9">
    <location>
        <begin position="168"/>
        <end position="192"/>
    </location>
</feature>